<evidence type="ECO:0000256" key="6">
    <source>
        <dbReference type="ARBA" id="ARBA00023136"/>
    </source>
</evidence>
<feature type="domain" description="Phosphatidic acid phosphatase type 2/haloperoxidase" evidence="8">
    <location>
        <begin position="96"/>
        <end position="205"/>
    </location>
</feature>
<evidence type="ECO:0000256" key="2">
    <source>
        <dbReference type="ARBA" id="ARBA00022475"/>
    </source>
</evidence>
<dbReference type="RefSeq" id="WP_075830742.1">
    <property type="nucleotide sequence ID" value="NZ_MSTI01000028.1"/>
</dbReference>
<accession>A0A1U7P364</accession>
<feature type="transmembrane region" description="Helical" evidence="7">
    <location>
        <begin position="163"/>
        <end position="184"/>
    </location>
</feature>
<dbReference type="CDD" id="cd03392">
    <property type="entry name" value="PAP2_like_2"/>
    <property type="match status" value="1"/>
</dbReference>
<gene>
    <name evidence="9" type="ORF">BOO71_0002536</name>
</gene>
<keyword evidence="6 7" id="KW-0472">Membrane</keyword>
<dbReference type="SMART" id="SM00014">
    <property type="entry name" value="acidPPc"/>
    <property type="match status" value="1"/>
</dbReference>
<feature type="transmembrane region" description="Helical" evidence="7">
    <location>
        <begin position="12"/>
        <end position="33"/>
    </location>
</feature>
<dbReference type="SUPFAM" id="SSF48317">
    <property type="entry name" value="Acid phosphatase/Vanadium-dependent haloperoxidase"/>
    <property type="match status" value="1"/>
</dbReference>
<dbReference type="AlphaFoldDB" id="A0A1U7P364"/>
<sequence length="227" mass="24927">MHLPPALTRLRPVALIRFLLGILLPLILIGMIAEDVLERQRFAFEQPLMLWVHAHATPTLTSLSIFLHTFGGPVPMGVVFIAIVLALWFTQRRSLAVFALLGLGSSVALAFAMKLIFARARPELWPRLVVENGASFPSGHSTVAAALATFVVLLAWRSRWRWPVLIVAVLYAFLMGYGRVVLGVHYPSDVLAGWLTGLACVLGAYSVLGSSPRLLRSDEKVDLKTHA</sequence>
<dbReference type="GO" id="GO:0016787">
    <property type="term" value="F:hydrolase activity"/>
    <property type="evidence" value="ECO:0007669"/>
    <property type="project" value="UniProtKB-KW"/>
</dbReference>
<feature type="transmembrane region" description="Helical" evidence="7">
    <location>
        <begin position="137"/>
        <end position="156"/>
    </location>
</feature>
<evidence type="ECO:0000313" key="9">
    <source>
        <dbReference type="EMBL" id="OLV19599.1"/>
    </source>
</evidence>
<reference evidence="9 10" key="1">
    <citation type="submission" date="2017-01" db="EMBL/GenBank/DDBJ databases">
        <title>Genome Analysis of Deinococcus marmoris KOPRI26562.</title>
        <authorList>
            <person name="Kim J.H."/>
            <person name="Oh H.-M."/>
        </authorList>
    </citation>
    <scope>NUCLEOTIDE SEQUENCE [LARGE SCALE GENOMIC DNA]</scope>
    <source>
        <strain evidence="9 10">KOPRI26562</strain>
    </source>
</reference>
<organism evidence="9 10">
    <name type="scientific">Deinococcus marmoris</name>
    <dbReference type="NCBI Taxonomy" id="249408"/>
    <lineage>
        <taxon>Bacteria</taxon>
        <taxon>Thermotogati</taxon>
        <taxon>Deinococcota</taxon>
        <taxon>Deinococci</taxon>
        <taxon>Deinococcales</taxon>
        <taxon>Deinococcaceae</taxon>
        <taxon>Deinococcus</taxon>
    </lineage>
</organism>
<dbReference type="Pfam" id="PF01569">
    <property type="entry name" value="PAP2"/>
    <property type="match status" value="1"/>
</dbReference>
<feature type="transmembrane region" description="Helical" evidence="7">
    <location>
        <begin position="190"/>
        <end position="208"/>
    </location>
</feature>
<proteinExistence type="predicted"/>
<comment type="caution">
    <text evidence="9">The sequence shown here is derived from an EMBL/GenBank/DDBJ whole genome shotgun (WGS) entry which is preliminary data.</text>
</comment>
<dbReference type="STRING" id="249408.BOO71_0002536"/>
<dbReference type="InterPro" id="IPR000326">
    <property type="entry name" value="PAP2/HPO"/>
</dbReference>
<dbReference type="Gene3D" id="1.20.144.10">
    <property type="entry name" value="Phosphatidic acid phosphatase type 2/haloperoxidase"/>
    <property type="match status" value="1"/>
</dbReference>
<evidence type="ECO:0000256" key="5">
    <source>
        <dbReference type="ARBA" id="ARBA00022989"/>
    </source>
</evidence>
<feature type="transmembrane region" description="Helical" evidence="7">
    <location>
        <begin position="95"/>
        <end position="117"/>
    </location>
</feature>
<comment type="subcellular location">
    <subcellularLocation>
        <location evidence="1">Cell membrane</location>
        <topology evidence="1">Multi-pass membrane protein</topology>
    </subcellularLocation>
</comment>
<dbReference type="OrthoDB" id="9789113at2"/>
<keyword evidence="4" id="KW-0378">Hydrolase</keyword>
<evidence type="ECO:0000256" key="1">
    <source>
        <dbReference type="ARBA" id="ARBA00004651"/>
    </source>
</evidence>
<dbReference type="PANTHER" id="PTHR14969">
    <property type="entry name" value="SPHINGOSINE-1-PHOSPHATE PHOSPHOHYDROLASE"/>
    <property type="match status" value="1"/>
</dbReference>
<name>A0A1U7P364_9DEIO</name>
<feature type="transmembrane region" description="Helical" evidence="7">
    <location>
        <begin position="65"/>
        <end position="88"/>
    </location>
</feature>
<dbReference type="Proteomes" id="UP000186607">
    <property type="component" value="Unassembled WGS sequence"/>
</dbReference>
<dbReference type="InterPro" id="IPR036938">
    <property type="entry name" value="PAP2/HPO_sf"/>
</dbReference>
<evidence type="ECO:0000256" key="7">
    <source>
        <dbReference type="SAM" id="Phobius"/>
    </source>
</evidence>
<evidence type="ECO:0000259" key="8">
    <source>
        <dbReference type="SMART" id="SM00014"/>
    </source>
</evidence>
<keyword evidence="3 7" id="KW-0812">Transmembrane</keyword>
<evidence type="ECO:0000256" key="4">
    <source>
        <dbReference type="ARBA" id="ARBA00022801"/>
    </source>
</evidence>
<dbReference type="PANTHER" id="PTHR14969:SF62">
    <property type="entry name" value="DECAPRENYLPHOSPHORYL-5-PHOSPHORIBOSE PHOSPHATASE RV3807C-RELATED"/>
    <property type="match status" value="1"/>
</dbReference>
<evidence type="ECO:0000313" key="10">
    <source>
        <dbReference type="Proteomes" id="UP000186607"/>
    </source>
</evidence>
<dbReference type="GO" id="GO:0005886">
    <property type="term" value="C:plasma membrane"/>
    <property type="evidence" value="ECO:0007669"/>
    <property type="project" value="UniProtKB-SubCell"/>
</dbReference>
<dbReference type="EMBL" id="MSTI01000028">
    <property type="protein sequence ID" value="OLV19599.1"/>
    <property type="molecule type" value="Genomic_DNA"/>
</dbReference>
<keyword evidence="5 7" id="KW-1133">Transmembrane helix</keyword>
<keyword evidence="10" id="KW-1185">Reference proteome</keyword>
<keyword evidence="2" id="KW-1003">Cell membrane</keyword>
<protein>
    <submittedName>
        <fullName evidence="9">Membrane-associated phospholipid phosphatase</fullName>
    </submittedName>
</protein>
<evidence type="ECO:0000256" key="3">
    <source>
        <dbReference type="ARBA" id="ARBA00022692"/>
    </source>
</evidence>